<sequence>MSYYNGLAALIVVGMMLHMHRVLNAKHYPFARRKLIKTIKSCGVNLFIELIRFEDHGPRRKLLYVHEIHSGSREQYEETKARIRRDWDIKMIEELMNALG</sequence>
<dbReference type="EMBL" id="CAKMAB010000003">
    <property type="protein sequence ID" value="CAH1054651.1"/>
    <property type="molecule type" value="Genomic_DNA"/>
</dbReference>
<reference evidence="1" key="1">
    <citation type="submission" date="2021-12" db="EMBL/GenBank/DDBJ databases">
        <authorList>
            <person name="Criscuolo A."/>
        </authorList>
    </citation>
    <scope>NUCLEOTIDE SEQUENCE</scope>
    <source>
        <strain evidence="1">CIP111894</strain>
    </source>
</reference>
<dbReference type="Proteomes" id="UP000838749">
    <property type="component" value="Unassembled WGS sequence"/>
</dbReference>
<gene>
    <name evidence="1" type="ORF">PAECIP111894_00798</name>
</gene>
<evidence type="ECO:0000313" key="2">
    <source>
        <dbReference type="Proteomes" id="UP000838749"/>
    </source>
</evidence>
<evidence type="ECO:0000313" key="1">
    <source>
        <dbReference type="EMBL" id="CAH1054651.1"/>
    </source>
</evidence>
<keyword evidence="2" id="KW-1185">Reference proteome</keyword>
<protein>
    <recommendedName>
        <fullName evidence="3">Transposase</fullName>
    </recommendedName>
</protein>
<organism evidence="1 2">
    <name type="scientific">Paenibacillus pseudetheri</name>
    <dbReference type="NCBI Taxonomy" id="2897682"/>
    <lineage>
        <taxon>Bacteria</taxon>
        <taxon>Bacillati</taxon>
        <taxon>Bacillota</taxon>
        <taxon>Bacilli</taxon>
        <taxon>Bacillales</taxon>
        <taxon>Paenibacillaceae</taxon>
        <taxon>Paenibacillus</taxon>
    </lineage>
</organism>
<name>A0ABN8F9L0_9BACL</name>
<evidence type="ECO:0008006" key="3">
    <source>
        <dbReference type="Google" id="ProtNLM"/>
    </source>
</evidence>
<accession>A0ABN8F9L0</accession>
<proteinExistence type="predicted"/>
<dbReference type="RefSeq" id="WP_234531518.1">
    <property type="nucleotide sequence ID" value="NZ_CAKMAB010000003.1"/>
</dbReference>
<comment type="caution">
    <text evidence="1">The sequence shown here is derived from an EMBL/GenBank/DDBJ whole genome shotgun (WGS) entry which is preliminary data.</text>
</comment>